<evidence type="ECO:0000259" key="6">
    <source>
        <dbReference type="PROSITE" id="PS51094"/>
    </source>
</evidence>
<name>A0ABS7MJX3_9ACTN</name>
<dbReference type="PROSITE" id="PS00372">
    <property type="entry name" value="PTS_EIIA_TYPE_2_HIS"/>
    <property type="match status" value="1"/>
</dbReference>
<evidence type="ECO:0000256" key="1">
    <source>
        <dbReference type="ARBA" id="ARBA00022448"/>
    </source>
</evidence>
<keyword evidence="3 7" id="KW-0762">Sugar transport</keyword>
<dbReference type="CDD" id="cd00211">
    <property type="entry name" value="PTS_IIA_fru"/>
    <property type="match status" value="1"/>
</dbReference>
<dbReference type="EMBL" id="JAIMFO010000006">
    <property type="protein sequence ID" value="MBY4797673.1"/>
    <property type="molecule type" value="Genomic_DNA"/>
</dbReference>
<protein>
    <submittedName>
        <fullName evidence="7">PTS sugar transporter subunit IIA</fullName>
    </submittedName>
</protein>
<gene>
    <name evidence="7" type="ORF">K6V98_04795</name>
</gene>
<dbReference type="InterPro" id="IPR016152">
    <property type="entry name" value="PTrfase/Anion_transptr"/>
</dbReference>
<dbReference type="PROSITE" id="PS51094">
    <property type="entry name" value="PTS_EIIA_TYPE_2"/>
    <property type="match status" value="1"/>
</dbReference>
<dbReference type="InterPro" id="IPR002178">
    <property type="entry name" value="PTS_EIIA_type-2_dom"/>
</dbReference>
<dbReference type="InterPro" id="IPR051541">
    <property type="entry name" value="PTS_SugarTrans_NitroReg"/>
</dbReference>
<comment type="caution">
    <text evidence="7">The sequence shown here is derived from an EMBL/GenBank/DDBJ whole genome shotgun (WGS) entry which is preliminary data.</text>
</comment>
<evidence type="ECO:0000256" key="3">
    <source>
        <dbReference type="ARBA" id="ARBA00022597"/>
    </source>
</evidence>
<evidence type="ECO:0000256" key="4">
    <source>
        <dbReference type="ARBA" id="ARBA00022679"/>
    </source>
</evidence>
<organism evidence="7 8">
    <name type="scientific">Collinsella ureilytica</name>
    <dbReference type="NCBI Taxonomy" id="2869515"/>
    <lineage>
        <taxon>Bacteria</taxon>
        <taxon>Bacillati</taxon>
        <taxon>Actinomycetota</taxon>
        <taxon>Coriobacteriia</taxon>
        <taxon>Coriobacteriales</taxon>
        <taxon>Coriobacteriaceae</taxon>
        <taxon>Collinsella</taxon>
    </lineage>
</organism>
<keyword evidence="4" id="KW-0808">Transferase</keyword>
<dbReference type="NCBIfam" id="TIGR00848">
    <property type="entry name" value="fruA"/>
    <property type="match status" value="1"/>
</dbReference>
<sequence length="150" mass="16278">MELKDILRPENIRLNVSAANKADALRQMCEVLAGNGLIPDAEAFLNDVIEREKLGPTAIGQGIAIPHGKSPQVVEATMAVFKLLHPVIWESHEGDADVDIVIMFCVPASVEGAEEHLRLLAQTARRLAHDEAVKELSCAENPQEIISALV</sequence>
<keyword evidence="2" id="KW-0597">Phosphoprotein</keyword>
<accession>A0ABS7MJX3</accession>
<proteinExistence type="predicted"/>
<evidence type="ECO:0000313" key="8">
    <source>
        <dbReference type="Proteomes" id="UP000700908"/>
    </source>
</evidence>
<dbReference type="PANTHER" id="PTHR47738">
    <property type="entry name" value="PTS SYSTEM FRUCTOSE-LIKE EIIA COMPONENT-RELATED"/>
    <property type="match status" value="1"/>
</dbReference>
<feature type="domain" description="PTS EIIA type-2" evidence="6">
    <location>
        <begin position="5"/>
        <end position="150"/>
    </location>
</feature>
<evidence type="ECO:0000256" key="5">
    <source>
        <dbReference type="ARBA" id="ARBA00022683"/>
    </source>
</evidence>
<reference evidence="7 8" key="1">
    <citation type="submission" date="2021-08" db="EMBL/GenBank/DDBJ databases">
        <title>Collinsella faecalis sp. nov. isolated from swine faeces.</title>
        <authorList>
            <person name="Oh B.S."/>
            <person name="Lee J.H."/>
        </authorList>
    </citation>
    <scope>NUCLEOTIDE SEQUENCE [LARGE SCALE GENOMIC DNA]</scope>
    <source>
        <strain evidence="7 8">AGMB00827</strain>
    </source>
</reference>
<keyword evidence="5" id="KW-0598">Phosphotransferase system</keyword>
<keyword evidence="8" id="KW-1185">Reference proteome</keyword>
<dbReference type="Proteomes" id="UP000700908">
    <property type="component" value="Unassembled WGS sequence"/>
</dbReference>
<evidence type="ECO:0000313" key="7">
    <source>
        <dbReference type="EMBL" id="MBY4797673.1"/>
    </source>
</evidence>
<dbReference type="InterPro" id="IPR004715">
    <property type="entry name" value="PTS_IIA_fruc"/>
</dbReference>
<dbReference type="SUPFAM" id="SSF55804">
    <property type="entry name" value="Phoshotransferase/anion transport protein"/>
    <property type="match status" value="1"/>
</dbReference>
<keyword evidence="1" id="KW-0813">Transport</keyword>
<dbReference type="Pfam" id="PF00359">
    <property type="entry name" value="PTS_EIIA_2"/>
    <property type="match status" value="1"/>
</dbReference>
<dbReference type="Gene3D" id="3.40.930.10">
    <property type="entry name" value="Mannitol-specific EII, Chain A"/>
    <property type="match status" value="1"/>
</dbReference>
<evidence type="ECO:0000256" key="2">
    <source>
        <dbReference type="ARBA" id="ARBA00022553"/>
    </source>
</evidence>
<dbReference type="RefSeq" id="WP_222199393.1">
    <property type="nucleotide sequence ID" value="NZ_JAIMFO010000006.1"/>
</dbReference>